<evidence type="ECO:0000313" key="1">
    <source>
        <dbReference type="EMBL" id="CCD34721.1"/>
    </source>
</evidence>
<proteinExistence type="predicted"/>
<accession>G2YBY0</accession>
<sequence>MKLITRLQKLVQVETHHCSGSVDDDFFVEDEFSVSSEFAREFSRAVASDASEERSDAGAATMNEMAKKSAHKYVQR</sequence>
<dbReference type="EMBL" id="FQ790313">
    <property type="protein sequence ID" value="CCD34721.1"/>
    <property type="molecule type" value="Genomic_DNA"/>
</dbReference>
<dbReference type="InParanoid" id="G2YBY0"/>
<gene>
    <name evidence="1" type="ORF">BofuT4_uP101250.1</name>
</gene>
<reference evidence="2" key="1">
    <citation type="journal article" date="2011" name="PLoS Genet.">
        <title>Genomic analysis of the necrotrophic fungal pathogens Sclerotinia sclerotiorum and Botrytis cinerea.</title>
        <authorList>
            <person name="Amselem J."/>
            <person name="Cuomo C.A."/>
            <person name="van Kan J.A."/>
            <person name="Viaud M."/>
            <person name="Benito E.P."/>
            <person name="Couloux A."/>
            <person name="Coutinho P.M."/>
            <person name="de Vries R.P."/>
            <person name="Dyer P.S."/>
            <person name="Fillinger S."/>
            <person name="Fournier E."/>
            <person name="Gout L."/>
            <person name="Hahn M."/>
            <person name="Kohn L."/>
            <person name="Lapalu N."/>
            <person name="Plummer K.M."/>
            <person name="Pradier J.M."/>
            <person name="Quevillon E."/>
            <person name="Sharon A."/>
            <person name="Simon A."/>
            <person name="ten Have A."/>
            <person name="Tudzynski B."/>
            <person name="Tudzynski P."/>
            <person name="Wincker P."/>
            <person name="Andrew M."/>
            <person name="Anthouard V."/>
            <person name="Beever R.E."/>
            <person name="Beffa R."/>
            <person name="Benoit I."/>
            <person name="Bouzid O."/>
            <person name="Brault B."/>
            <person name="Chen Z."/>
            <person name="Choquer M."/>
            <person name="Collemare J."/>
            <person name="Cotton P."/>
            <person name="Danchin E.G."/>
            <person name="Da Silva C."/>
            <person name="Gautier A."/>
            <person name="Giraud C."/>
            <person name="Giraud T."/>
            <person name="Gonzalez C."/>
            <person name="Grossetete S."/>
            <person name="Guldener U."/>
            <person name="Henrissat B."/>
            <person name="Howlett B.J."/>
            <person name="Kodira C."/>
            <person name="Kretschmer M."/>
            <person name="Lappartient A."/>
            <person name="Leroch M."/>
            <person name="Levis C."/>
            <person name="Mauceli E."/>
            <person name="Neuveglise C."/>
            <person name="Oeser B."/>
            <person name="Pearson M."/>
            <person name="Poulain J."/>
            <person name="Poussereau N."/>
            <person name="Quesneville H."/>
            <person name="Rascle C."/>
            <person name="Schumacher J."/>
            <person name="Segurens B."/>
            <person name="Sexton A."/>
            <person name="Silva E."/>
            <person name="Sirven C."/>
            <person name="Soanes D.M."/>
            <person name="Talbot N.J."/>
            <person name="Templeton M."/>
            <person name="Yandava C."/>
            <person name="Yarden O."/>
            <person name="Zeng Q."/>
            <person name="Rollins J.A."/>
            <person name="Lebrun M.H."/>
            <person name="Dickman M."/>
        </authorList>
    </citation>
    <scope>NUCLEOTIDE SEQUENCE [LARGE SCALE GENOMIC DNA]</scope>
    <source>
        <strain evidence="2">T4</strain>
    </source>
</reference>
<dbReference type="Proteomes" id="UP000008177">
    <property type="component" value="Unplaced contigs"/>
</dbReference>
<dbReference type="HOGENOM" id="CLU_2654209_0_0_1"/>
<protein>
    <submittedName>
        <fullName evidence="1">Uncharacterized protein</fullName>
    </submittedName>
</protein>
<dbReference type="AlphaFoldDB" id="G2YBY0"/>
<organism evidence="1 2">
    <name type="scientific">Botryotinia fuckeliana (strain T4)</name>
    <name type="common">Noble rot fungus</name>
    <name type="synonym">Botrytis cinerea</name>
    <dbReference type="NCBI Taxonomy" id="999810"/>
    <lineage>
        <taxon>Eukaryota</taxon>
        <taxon>Fungi</taxon>
        <taxon>Dikarya</taxon>
        <taxon>Ascomycota</taxon>
        <taxon>Pezizomycotina</taxon>
        <taxon>Leotiomycetes</taxon>
        <taxon>Helotiales</taxon>
        <taxon>Sclerotiniaceae</taxon>
        <taxon>Botrytis</taxon>
    </lineage>
</organism>
<evidence type="ECO:0000313" key="2">
    <source>
        <dbReference type="Proteomes" id="UP000008177"/>
    </source>
</evidence>
<name>G2YBY0_BOTF4</name>